<proteinExistence type="predicted"/>
<dbReference type="AlphaFoldDB" id="A0AAW0MB90"/>
<evidence type="ECO:0000256" key="5">
    <source>
        <dbReference type="SAM" id="MobiDB-lite"/>
    </source>
</evidence>
<reference evidence="8 9" key="1">
    <citation type="journal article" date="2018" name="Sci. Data">
        <title>The draft genome sequence of cork oak.</title>
        <authorList>
            <person name="Ramos A.M."/>
            <person name="Usie A."/>
            <person name="Barbosa P."/>
            <person name="Barros P.M."/>
            <person name="Capote T."/>
            <person name="Chaves I."/>
            <person name="Simoes F."/>
            <person name="Abreu I."/>
            <person name="Carrasquinho I."/>
            <person name="Faro C."/>
            <person name="Guimaraes J.B."/>
            <person name="Mendonca D."/>
            <person name="Nobrega F."/>
            <person name="Rodrigues L."/>
            <person name="Saibo N.J.M."/>
            <person name="Varela M.C."/>
            <person name="Egas C."/>
            <person name="Matos J."/>
            <person name="Miguel C.M."/>
            <person name="Oliveira M.M."/>
            <person name="Ricardo C.P."/>
            <person name="Goncalves S."/>
        </authorList>
    </citation>
    <scope>NUCLEOTIDE SEQUENCE [LARGE SCALE GENOMIC DNA]</scope>
    <source>
        <strain evidence="9">cv. HL8</strain>
    </source>
</reference>
<dbReference type="InterPro" id="IPR036607">
    <property type="entry name" value="PRKCSH"/>
</dbReference>
<evidence type="ECO:0000256" key="4">
    <source>
        <dbReference type="ARBA" id="ARBA00023157"/>
    </source>
</evidence>
<protein>
    <submittedName>
        <fullName evidence="8">Protein os-9 like protein</fullName>
    </submittedName>
</protein>
<accession>A0AAW0MB90</accession>
<keyword evidence="2 6" id="KW-0732">Signal</keyword>
<dbReference type="EMBL" id="PKMF04000005">
    <property type="protein sequence ID" value="KAK7860769.1"/>
    <property type="molecule type" value="Genomic_DNA"/>
</dbReference>
<dbReference type="InterPro" id="IPR044865">
    <property type="entry name" value="MRH_dom"/>
</dbReference>
<keyword evidence="4" id="KW-1015">Disulfide bond</keyword>
<dbReference type="GO" id="GO:0005788">
    <property type="term" value="C:endoplasmic reticulum lumen"/>
    <property type="evidence" value="ECO:0007669"/>
    <property type="project" value="TreeGrafter"/>
</dbReference>
<evidence type="ECO:0000256" key="1">
    <source>
        <dbReference type="ARBA" id="ARBA00004240"/>
    </source>
</evidence>
<comment type="subcellular location">
    <subcellularLocation>
        <location evidence="1">Endoplasmic reticulum</location>
    </subcellularLocation>
</comment>
<evidence type="ECO:0000256" key="6">
    <source>
        <dbReference type="SAM" id="SignalP"/>
    </source>
</evidence>
<dbReference type="PROSITE" id="PS51914">
    <property type="entry name" value="MRH"/>
    <property type="match status" value="1"/>
</dbReference>
<evidence type="ECO:0000256" key="3">
    <source>
        <dbReference type="ARBA" id="ARBA00022824"/>
    </source>
</evidence>
<dbReference type="GO" id="GO:0030970">
    <property type="term" value="P:retrograde protein transport, ER to cytosol"/>
    <property type="evidence" value="ECO:0007669"/>
    <property type="project" value="TreeGrafter"/>
</dbReference>
<dbReference type="PANTHER" id="PTHR15414:SF0">
    <property type="entry name" value="ENDOPLASMIC RETICULUM LECTIN 1"/>
    <property type="match status" value="1"/>
</dbReference>
<feature type="domain" description="MRH" evidence="7">
    <location>
        <begin position="116"/>
        <end position="217"/>
    </location>
</feature>
<dbReference type="Gene3D" id="2.70.130.10">
    <property type="entry name" value="Mannose-6-phosphate receptor binding domain"/>
    <property type="match status" value="1"/>
</dbReference>
<sequence>MKVLWVILLSYTLYHHVLADQIFPAQVGGTFGRSFREPKYKIEFHPEDSPFHPDDDQESVVMPNKNGENFLCFLPKVEKAKSGKPVTRHNTSSMIVESEKRIKLKTPDELLEALKDQCLIREVQEFVLGQYDAEATAAFNQNLSDISELKDPHSKDASQRYHAHQYTNGTMCDLTNQPRETEVRFVCAETRAMISSITELSTCKYALTVQCPTLCKHPLFQEERPVWHTINCNVLPKDFKDTKVGEESKEKQILMVTDDEAPSNYDSKE</sequence>
<dbReference type="GO" id="GO:0030968">
    <property type="term" value="P:endoplasmic reticulum unfolded protein response"/>
    <property type="evidence" value="ECO:0007669"/>
    <property type="project" value="InterPro"/>
</dbReference>
<dbReference type="Proteomes" id="UP000237347">
    <property type="component" value="Unassembled WGS sequence"/>
</dbReference>
<dbReference type="InterPro" id="IPR009011">
    <property type="entry name" value="Man6P_isomerase_rcpt-bd_dom_sf"/>
</dbReference>
<evidence type="ECO:0000313" key="8">
    <source>
        <dbReference type="EMBL" id="KAK7860769.1"/>
    </source>
</evidence>
<keyword evidence="3" id="KW-0256">Endoplasmic reticulum</keyword>
<evidence type="ECO:0000313" key="9">
    <source>
        <dbReference type="Proteomes" id="UP000237347"/>
    </source>
</evidence>
<organism evidence="8 9">
    <name type="scientific">Quercus suber</name>
    <name type="common">Cork oak</name>
    <dbReference type="NCBI Taxonomy" id="58331"/>
    <lineage>
        <taxon>Eukaryota</taxon>
        <taxon>Viridiplantae</taxon>
        <taxon>Streptophyta</taxon>
        <taxon>Embryophyta</taxon>
        <taxon>Tracheophyta</taxon>
        <taxon>Spermatophyta</taxon>
        <taxon>Magnoliopsida</taxon>
        <taxon>eudicotyledons</taxon>
        <taxon>Gunneridae</taxon>
        <taxon>Pentapetalae</taxon>
        <taxon>rosids</taxon>
        <taxon>fabids</taxon>
        <taxon>Fagales</taxon>
        <taxon>Fagaceae</taxon>
        <taxon>Quercus</taxon>
    </lineage>
</organism>
<feature type="chain" id="PRO_5043642809" evidence="6">
    <location>
        <begin position="20"/>
        <end position="269"/>
    </location>
</feature>
<evidence type="ECO:0000259" key="7">
    <source>
        <dbReference type="PROSITE" id="PS51914"/>
    </source>
</evidence>
<gene>
    <name evidence="8" type="primary">OS9</name>
    <name evidence="8" type="ORF">CFP56_033244</name>
</gene>
<dbReference type="Pfam" id="PF13015">
    <property type="entry name" value="PRKCSH_1"/>
    <property type="match status" value="1"/>
</dbReference>
<evidence type="ECO:0000256" key="2">
    <source>
        <dbReference type="ARBA" id="ARBA00022729"/>
    </source>
</evidence>
<name>A0AAW0MB90_QUESU</name>
<comment type="caution">
    <text evidence="8">The sequence shown here is derived from an EMBL/GenBank/DDBJ whole genome shotgun (WGS) entry which is preliminary data.</text>
</comment>
<dbReference type="InterPro" id="IPR045149">
    <property type="entry name" value="OS-9-like"/>
</dbReference>
<dbReference type="PANTHER" id="PTHR15414">
    <property type="entry name" value="OS-9-RELATED"/>
    <property type="match status" value="1"/>
</dbReference>
<feature type="region of interest" description="Disordered" evidence="5">
    <location>
        <begin position="246"/>
        <end position="269"/>
    </location>
</feature>
<feature type="signal peptide" evidence="6">
    <location>
        <begin position="1"/>
        <end position="19"/>
    </location>
</feature>
<keyword evidence="9" id="KW-1185">Reference proteome</keyword>
<dbReference type="SUPFAM" id="SSF50911">
    <property type="entry name" value="Mannose 6-phosphate receptor domain"/>
    <property type="match status" value="1"/>
</dbReference>